<dbReference type="AlphaFoldDB" id="A0A0P7X5J5"/>
<keyword evidence="1" id="KW-0812">Transmembrane</keyword>
<keyword evidence="1" id="KW-0472">Membrane</keyword>
<keyword evidence="5" id="KW-1185">Reference proteome</keyword>
<dbReference type="RefSeq" id="WP_074443647.1">
    <property type="nucleotide sequence ID" value="NZ_FMBM01000001.1"/>
</dbReference>
<evidence type="ECO:0000313" key="3">
    <source>
        <dbReference type="EMBL" id="SCC79188.1"/>
    </source>
</evidence>
<accession>A0A0P7X5J5</accession>
<evidence type="ECO:0000313" key="4">
    <source>
        <dbReference type="Proteomes" id="UP000050497"/>
    </source>
</evidence>
<gene>
    <name evidence="3" type="ORF">GA0071312_0731</name>
    <name evidence="2" type="ORF">HLUCCO17_11930</name>
</gene>
<dbReference type="OrthoDB" id="9881448at2"/>
<keyword evidence="1" id="KW-1133">Transmembrane helix</keyword>
<reference evidence="2 4" key="1">
    <citation type="submission" date="2015-09" db="EMBL/GenBank/DDBJ databases">
        <title>Identification and resolution of microdiversity through metagenomic sequencing of parallel consortia.</title>
        <authorList>
            <person name="Nelson W.C."/>
            <person name="Romine M.F."/>
            <person name="Lindemann S.R."/>
        </authorList>
    </citation>
    <scope>NUCLEOTIDE SEQUENCE [LARGE SCALE GENOMIC DNA]</scope>
    <source>
        <strain evidence="2">HL-109</strain>
    </source>
</reference>
<feature type="transmembrane region" description="Helical" evidence="1">
    <location>
        <begin position="83"/>
        <end position="106"/>
    </location>
</feature>
<sequence>MSEDKESKKNKNSTIGAFIAEEAEKWDAKNFDNNDYLKELEYKVSKLEFLLEESSKNKDYIQVLSEYTKELKSETRFYKWMRIFMIAFSLIFVIFLLSLLVCVVFYHQILFYFQGPYFRSSLVIAIIGGSVVITSLILRGVFRLATERHADEEFPPHIEKMINAANAMNRSQTS</sequence>
<proteinExistence type="predicted"/>
<evidence type="ECO:0000256" key="1">
    <source>
        <dbReference type="SAM" id="Phobius"/>
    </source>
</evidence>
<reference evidence="3 5" key="2">
    <citation type="submission" date="2016-08" db="EMBL/GenBank/DDBJ databases">
        <authorList>
            <person name="Varghese N."/>
            <person name="Submissions Spin"/>
        </authorList>
    </citation>
    <scope>NUCLEOTIDE SEQUENCE [LARGE SCALE GENOMIC DNA]</scope>
    <source>
        <strain evidence="3 5">HL-109</strain>
    </source>
</reference>
<evidence type="ECO:0000313" key="2">
    <source>
        <dbReference type="EMBL" id="KPQ10145.1"/>
    </source>
</evidence>
<name>A0A0P7X5J5_9HYPH</name>
<dbReference type="Proteomes" id="UP000182800">
    <property type="component" value="Unassembled WGS sequence"/>
</dbReference>
<dbReference type="Proteomes" id="UP000050497">
    <property type="component" value="Unassembled WGS sequence"/>
</dbReference>
<protein>
    <submittedName>
        <fullName evidence="2">Putative membrane protein</fullName>
    </submittedName>
</protein>
<dbReference type="EMBL" id="FMBM01000001">
    <property type="protein sequence ID" value="SCC79188.1"/>
    <property type="molecule type" value="Genomic_DNA"/>
</dbReference>
<comment type="caution">
    <text evidence="2">The sequence shown here is derived from an EMBL/GenBank/DDBJ whole genome shotgun (WGS) entry which is preliminary data.</text>
</comment>
<organism evidence="2 4">
    <name type="scientific">Saliniramus fredricksonii</name>
    <dbReference type="NCBI Taxonomy" id="1653334"/>
    <lineage>
        <taxon>Bacteria</taxon>
        <taxon>Pseudomonadati</taxon>
        <taxon>Pseudomonadota</taxon>
        <taxon>Alphaproteobacteria</taxon>
        <taxon>Hyphomicrobiales</taxon>
        <taxon>Salinarimonadaceae</taxon>
        <taxon>Saliniramus</taxon>
    </lineage>
</organism>
<dbReference type="EMBL" id="LJSX01000018">
    <property type="protein sequence ID" value="KPQ10145.1"/>
    <property type="molecule type" value="Genomic_DNA"/>
</dbReference>
<feature type="transmembrane region" description="Helical" evidence="1">
    <location>
        <begin position="118"/>
        <end position="138"/>
    </location>
</feature>
<evidence type="ECO:0000313" key="5">
    <source>
        <dbReference type="Proteomes" id="UP000182800"/>
    </source>
</evidence>